<gene>
    <name evidence="1" type="ORF">Vadar_031830</name>
</gene>
<dbReference type="EMBL" id="CM037161">
    <property type="protein sequence ID" value="KAH7856029.1"/>
    <property type="molecule type" value="Genomic_DNA"/>
</dbReference>
<evidence type="ECO:0000313" key="2">
    <source>
        <dbReference type="Proteomes" id="UP000828048"/>
    </source>
</evidence>
<evidence type="ECO:0000313" key="1">
    <source>
        <dbReference type="EMBL" id="KAH7856029.1"/>
    </source>
</evidence>
<proteinExistence type="predicted"/>
<keyword evidence="2" id="KW-1185">Reference proteome</keyword>
<sequence length="75" mass="8343">MSTSLGKGSLSNMRHGIITAPILYAMEEFPQVQAFVDRWLYNPADVDLLLFTLTPGVVEGKETAREKIRIDVYAG</sequence>
<protein>
    <submittedName>
        <fullName evidence="1">Uncharacterized protein</fullName>
    </submittedName>
</protein>
<comment type="caution">
    <text evidence="1">The sequence shown here is derived from an EMBL/GenBank/DDBJ whole genome shotgun (WGS) entry which is preliminary data.</text>
</comment>
<dbReference type="Proteomes" id="UP000828048">
    <property type="component" value="Chromosome 11"/>
</dbReference>
<accession>A0ACB7YT88</accession>
<name>A0ACB7YT88_9ERIC</name>
<reference evidence="1 2" key="1">
    <citation type="journal article" date="2021" name="Hortic Res">
        <title>High-quality reference genome and annotation aids understanding of berry development for evergreen blueberry (Vaccinium darrowii).</title>
        <authorList>
            <person name="Yu J."/>
            <person name="Hulse-Kemp A.M."/>
            <person name="Babiker E."/>
            <person name="Staton M."/>
        </authorList>
    </citation>
    <scope>NUCLEOTIDE SEQUENCE [LARGE SCALE GENOMIC DNA]</scope>
    <source>
        <strain evidence="2">cv. NJ 8807/NJ 8810</strain>
        <tissue evidence="1">Young leaf</tissue>
    </source>
</reference>
<organism evidence="1 2">
    <name type="scientific">Vaccinium darrowii</name>
    <dbReference type="NCBI Taxonomy" id="229202"/>
    <lineage>
        <taxon>Eukaryota</taxon>
        <taxon>Viridiplantae</taxon>
        <taxon>Streptophyta</taxon>
        <taxon>Embryophyta</taxon>
        <taxon>Tracheophyta</taxon>
        <taxon>Spermatophyta</taxon>
        <taxon>Magnoliopsida</taxon>
        <taxon>eudicotyledons</taxon>
        <taxon>Gunneridae</taxon>
        <taxon>Pentapetalae</taxon>
        <taxon>asterids</taxon>
        <taxon>Ericales</taxon>
        <taxon>Ericaceae</taxon>
        <taxon>Vaccinioideae</taxon>
        <taxon>Vaccinieae</taxon>
        <taxon>Vaccinium</taxon>
    </lineage>
</organism>